<evidence type="ECO:0000313" key="1">
    <source>
        <dbReference type="EMBL" id="DAD76020.1"/>
    </source>
</evidence>
<organism evidence="1">
    <name type="scientific">Siphoviridae sp. ctzu221</name>
    <dbReference type="NCBI Taxonomy" id="2826534"/>
    <lineage>
        <taxon>Viruses</taxon>
        <taxon>Duplodnaviria</taxon>
        <taxon>Heunggongvirae</taxon>
        <taxon>Uroviricota</taxon>
        <taxon>Caudoviricetes</taxon>
    </lineage>
</organism>
<sequence length="61" mass="7304">MELHFLYARHIELAKRTFASVPRRHKKGVREQLQILGLADLEFMTLEQLKQRLEELEQGEE</sequence>
<accession>A0A8S5M1B1</accession>
<dbReference type="EMBL" id="BK014794">
    <property type="protein sequence ID" value="DAD76020.1"/>
    <property type="molecule type" value="Genomic_DNA"/>
</dbReference>
<name>A0A8S5M1B1_9CAUD</name>
<protein>
    <submittedName>
        <fullName evidence="1">Uncharacterized protein</fullName>
    </submittedName>
</protein>
<reference evidence="1" key="1">
    <citation type="journal article" date="2021" name="Proc. Natl. Acad. Sci. U.S.A.">
        <title>A Catalog of Tens of Thousands of Viruses from Human Metagenomes Reveals Hidden Associations with Chronic Diseases.</title>
        <authorList>
            <person name="Tisza M.J."/>
            <person name="Buck C.B."/>
        </authorList>
    </citation>
    <scope>NUCLEOTIDE SEQUENCE</scope>
    <source>
        <strain evidence="1">Ctzu221</strain>
    </source>
</reference>
<proteinExistence type="predicted"/>